<dbReference type="Pfam" id="PF02466">
    <property type="entry name" value="Tim17"/>
    <property type="match status" value="1"/>
</dbReference>
<name>A0AAD8TA40_LOLMU</name>
<sequence length="150" mass="15713">MTGSLLERDPCPDRILDDAGGAFGMGLVGGSAFHFLKGLYNSPNGARIVGGMQAARMNAPRLGGSFAVWGTLFSTFDCTAVYVRQKEDPWNSIIAGASTSGLLKLRRGLRSTVGGAIVGAAFLAVSKFMWFSCAVLVADGTDAQCGSIWK</sequence>
<dbReference type="GO" id="GO:0008320">
    <property type="term" value="F:protein transmembrane transporter activity"/>
    <property type="evidence" value="ECO:0007669"/>
    <property type="project" value="TreeGrafter"/>
</dbReference>
<evidence type="ECO:0000256" key="8">
    <source>
        <dbReference type="SAM" id="Phobius"/>
    </source>
</evidence>
<evidence type="ECO:0000256" key="1">
    <source>
        <dbReference type="ARBA" id="ARBA00004448"/>
    </source>
</evidence>
<keyword evidence="7 8" id="KW-0472">Membrane</keyword>
<comment type="caution">
    <text evidence="9">The sequence shown here is derived from an EMBL/GenBank/DDBJ whole genome shotgun (WGS) entry which is preliminary data.</text>
</comment>
<dbReference type="GO" id="GO:0005744">
    <property type="term" value="C:TIM23 mitochondrial import inner membrane translocase complex"/>
    <property type="evidence" value="ECO:0007669"/>
    <property type="project" value="TreeGrafter"/>
</dbReference>
<evidence type="ECO:0000313" key="10">
    <source>
        <dbReference type="Proteomes" id="UP001231189"/>
    </source>
</evidence>
<keyword evidence="3 8" id="KW-0812">Transmembrane</keyword>
<keyword evidence="4" id="KW-0999">Mitochondrion inner membrane</keyword>
<keyword evidence="6" id="KW-0496">Mitochondrion</keyword>
<evidence type="ECO:0000256" key="2">
    <source>
        <dbReference type="ARBA" id="ARBA00008444"/>
    </source>
</evidence>
<proteinExistence type="inferred from homology"/>
<evidence type="ECO:0000313" key="9">
    <source>
        <dbReference type="EMBL" id="KAK1678980.1"/>
    </source>
</evidence>
<dbReference type="PANTHER" id="PTHR10485">
    <property type="entry name" value="MITOCHONDRIAL IMPORT INNER MEMBRANE TRANSLOCASE SUBUNIT TIM-17"/>
    <property type="match status" value="1"/>
</dbReference>
<evidence type="ECO:0000256" key="6">
    <source>
        <dbReference type="ARBA" id="ARBA00023128"/>
    </source>
</evidence>
<dbReference type="Proteomes" id="UP001231189">
    <property type="component" value="Unassembled WGS sequence"/>
</dbReference>
<organism evidence="9 10">
    <name type="scientific">Lolium multiflorum</name>
    <name type="common">Italian ryegrass</name>
    <name type="synonym">Lolium perenne subsp. multiflorum</name>
    <dbReference type="NCBI Taxonomy" id="4521"/>
    <lineage>
        <taxon>Eukaryota</taxon>
        <taxon>Viridiplantae</taxon>
        <taxon>Streptophyta</taxon>
        <taxon>Embryophyta</taxon>
        <taxon>Tracheophyta</taxon>
        <taxon>Spermatophyta</taxon>
        <taxon>Magnoliopsida</taxon>
        <taxon>Liliopsida</taxon>
        <taxon>Poales</taxon>
        <taxon>Poaceae</taxon>
        <taxon>BOP clade</taxon>
        <taxon>Pooideae</taxon>
        <taxon>Poodae</taxon>
        <taxon>Poeae</taxon>
        <taxon>Poeae Chloroplast Group 2 (Poeae type)</taxon>
        <taxon>Loliodinae</taxon>
        <taxon>Loliinae</taxon>
        <taxon>Lolium</taxon>
    </lineage>
</organism>
<keyword evidence="10" id="KW-1185">Reference proteome</keyword>
<evidence type="ECO:0000256" key="7">
    <source>
        <dbReference type="ARBA" id="ARBA00023136"/>
    </source>
</evidence>
<comment type="subcellular location">
    <subcellularLocation>
        <location evidence="1">Mitochondrion inner membrane</location>
        <topology evidence="1">Multi-pass membrane protein</topology>
    </subcellularLocation>
</comment>
<gene>
    <name evidence="9" type="ORF">QYE76_039828</name>
</gene>
<accession>A0AAD8TA40</accession>
<evidence type="ECO:0000256" key="3">
    <source>
        <dbReference type="ARBA" id="ARBA00022692"/>
    </source>
</evidence>
<dbReference type="GO" id="GO:0030150">
    <property type="term" value="P:protein import into mitochondrial matrix"/>
    <property type="evidence" value="ECO:0007669"/>
    <property type="project" value="TreeGrafter"/>
</dbReference>
<reference evidence="9" key="1">
    <citation type="submission" date="2023-07" db="EMBL/GenBank/DDBJ databases">
        <title>A chromosome-level genome assembly of Lolium multiflorum.</title>
        <authorList>
            <person name="Chen Y."/>
            <person name="Copetti D."/>
            <person name="Kolliker R."/>
            <person name="Studer B."/>
        </authorList>
    </citation>
    <scope>NUCLEOTIDE SEQUENCE</scope>
    <source>
        <strain evidence="9">02402/16</strain>
        <tissue evidence="9">Leaf</tissue>
    </source>
</reference>
<dbReference type="AlphaFoldDB" id="A0AAD8TA40"/>
<comment type="similarity">
    <text evidence="2">Belongs to the Tim17/Tim22/Tim23 family.</text>
</comment>
<dbReference type="PANTHER" id="PTHR10485:SF31">
    <property type="match status" value="1"/>
</dbReference>
<keyword evidence="5 8" id="KW-1133">Transmembrane helix</keyword>
<evidence type="ECO:0000256" key="5">
    <source>
        <dbReference type="ARBA" id="ARBA00022989"/>
    </source>
</evidence>
<dbReference type="EMBL" id="JAUUTY010000002">
    <property type="protein sequence ID" value="KAK1678980.1"/>
    <property type="molecule type" value="Genomic_DNA"/>
</dbReference>
<feature type="transmembrane region" description="Helical" evidence="8">
    <location>
        <begin position="113"/>
        <end position="138"/>
    </location>
</feature>
<evidence type="ECO:0000256" key="4">
    <source>
        <dbReference type="ARBA" id="ARBA00022792"/>
    </source>
</evidence>
<protein>
    <submittedName>
        <fullName evidence="9">Uncharacterized protein</fullName>
    </submittedName>
</protein>